<dbReference type="PANTHER" id="PTHR19367">
    <property type="entry name" value="T-CELL RECEPTOR ALPHA CHAIN V REGION"/>
    <property type="match status" value="1"/>
</dbReference>
<sequence>VTQTEGSATICEGEPVLLNCTYQTTGYPTLFWYVRYGNQAPRLFLRDGSADPEEGNRKDFSADHQDRTYHLRKLSGQLSDSGVYYCAMSPTASHIHALAAQKPIHSVCQQQLLSATQAFPGWIRPVQKQSPLTGNAQIMTQGKAQKSLNWDNLALWKISP</sequence>
<dbReference type="Proteomes" id="UP000694403">
    <property type="component" value="Unplaced"/>
</dbReference>
<organism evidence="7 8">
    <name type="scientific">Chelydra serpentina</name>
    <name type="common">Snapping turtle</name>
    <name type="synonym">Testudo serpentina</name>
    <dbReference type="NCBI Taxonomy" id="8475"/>
    <lineage>
        <taxon>Eukaryota</taxon>
        <taxon>Metazoa</taxon>
        <taxon>Chordata</taxon>
        <taxon>Craniata</taxon>
        <taxon>Vertebrata</taxon>
        <taxon>Euteleostomi</taxon>
        <taxon>Archelosauria</taxon>
        <taxon>Testudinata</taxon>
        <taxon>Testudines</taxon>
        <taxon>Cryptodira</taxon>
        <taxon>Durocryptodira</taxon>
        <taxon>Americhelydia</taxon>
        <taxon>Chelydroidea</taxon>
        <taxon>Chelydridae</taxon>
        <taxon>Chelydra</taxon>
    </lineage>
</organism>
<dbReference type="SUPFAM" id="SSF48726">
    <property type="entry name" value="Immunoglobulin"/>
    <property type="match status" value="1"/>
</dbReference>
<dbReference type="Pfam" id="PF07686">
    <property type="entry name" value="V-set"/>
    <property type="match status" value="1"/>
</dbReference>
<evidence type="ECO:0000256" key="5">
    <source>
        <dbReference type="ARBA" id="ARBA00043266"/>
    </source>
</evidence>
<evidence type="ECO:0000313" key="7">
    <source>
        <dbReference type="Ensembl" id="ENSCSRP00000012192.1"/>
    </source>
</evidence>
<evidence type="ECO:0000256" key="3">
    <source>
        <dbReference type="ARBA" id="ARBA00023170"/>
    </source>
</evidence>
<dbReference type="Ensembl" id="ENSCSRT00000012672.1">
    <property type="protein sequence ID" value="ENSCSRP00000012192.1"/>
    <property type="gene ID" value="ENSCSRG00000009153.1"/>
</dbReference>
<evidence type="ECO:0000313" key="8">
    <source>
        <dbReference type="Proteomes" id="UP000694403"/>
    </source>
</evidence>
<dbReference type="PROSITE" id="PS50835">
    <property type="entry name" value="IG_LIKE"/>
    <property type="match status" value="1"/>
</dbReference>
<dbReference type="GO" id="GO:0002250">
    <property type="term" value="P:adaptive immune response"/>
    <property type="evidence" value="ECO:0007669"/>
    <property type="project" value="UniProtKB-KW"/>
</dbReference>
<dbReference type="InterPro" id="IPR007110">
    <property type="entry name" value="Ig-like_dom"/>
</dbReference>
<reference evidence="7" key="1">
    <citation type="submission" date="2025-08" db="UniProtKB">
        <authorList>
            <consortium name="Ensembl"/>
        </authorList>
    </citation>
    <scope>IDENTIFICATION</scope>
</reference>
<keyword evidence="5" id="KW-1279">T cell receptor</keyword>
<dbReference type="InterPro" id="IPR013783">
    <property type="entry name" value="Ig-like_fold"/>
</dbReference>
<accession>A0A8C3XND9</accession>
<protein>
    <recommendedName>
        <fullName evidence="6">Ig-like domain-containing protein</fullName>
    </recommendedName>
</protein>
<reference evidence="7" key="2">
    <citation type="submission" date="2025-09" db="UniProtKB">
        <authorList>
            <consortium name="Ensembl"/>
        </authorList>
    </citation>
    <scope>IDENTIFICATION</scope>
</reference>
<dbReference type="PANTHER" id="PTHR19367:SF18">
    <property type="entry name" value="T CELL RECEPTOR ALPHA VARIABLE 16"/>
    <property type="match status" value="1"/>
</dbReference>
<keyword evidence="8" id="KW-1185">Reference proteome</keyword>
<dbReference type="AlphaFoldDB" id="A0A8C3XND9"/>
<proteinExistence type="predicted"/>
<feature type="domain" description="Ig-like" evidence="6">
    <location>
        <begin position="1"/>
        <end position="96"/>
    </location>
</feature>
<dbReference type="InterPro" id="IPR036179">
    <property type="entry name" value="Ig-like_dom_sf"/>
</dbReference>
<keyword evidence="4" id="KW-0393">Immunoglobulin domain</keyword>
<evidence type="ECO:0000259" key="6">
    <source>
        <dbReference type="PROSITE" id="PS50835"/>
    </source>
</evidence>
<dbReference type="Gene3D" id="2.60.40.10">
    <property type="entry name" value="Immunoglobulins"/>
    <property type="match status" value="1"/>
</dbReference>
<keyword evidence="2" id="KW-1064">Adaptive immunity</keyword>
<evidence type="ECO:0000256" key="2">
    <source>
        <dbReference type="ARBA" id="ARBA00023130"/>
    </source>
</evidence>
<name>A0A8C3XND9_CHESE</name>
<dbReference type="InterPro" id="IPR051287">
    <property type="entry name" value="TCR_variable_region"/>
</dbReference>
<evidence type="ECO:0000256" key="1">
    <source>
        <dbReference type="ARBA" id="ARBA00022729"/>
    </source>
</evidence>
<dbReference type="GO" id="GO:0042101">
    <property type="term" value="C:T cell receptor complex"/>
    <property type="evidence" value="ECO:0007669"/>
    <property type="project" value="UniProtKB-KW"/>
</dbReference>
<keyword evidence="5" id="KW-0391">Immunity</keyword>
<evidence type="ECO:0000256" key="4">
    <source>
        <dbReference type="ARBA" id="ARBA00023319"/>
    </source>
</evidence>
<keyword evidence="1" id="KW-0732">Signal</keyword>
<keyword evidence="3" id="KW-0675">Receptor</keyword>
<dbReference type="InterPro" id="IPR013106">
    <property type="entry name" value="Ig_V-set"/>
</dbReference>